<keyword evidence="4" id="KW-1185">Reference proteome</keyword>
<reference evidence="3 4" key="1">
    <citation type="journal article" date="2015" name="Genome Biol. Evol.">
        <title>Comparative Genomics of a Bacterivorous Green Alga Reveals Evolutionary Causalities and Consequences of Phago-Mixotrophic Mode of Nutrition.</title>
        <authorList>
            <person name="Burns J.A."/>
            <person name="Paasch A."/>
            <person name="Narechania A."/>
            <person name="Kim E."/>
        </authorList>
    </citation>
    <scope>NUCLEOTIDE SEQUENCE [LARGE SCALE GENOMIC DNA]</scope>
    <source>
        <strain evidence="3 4">PLY_AMNH</strain>
    </source>
</reference>
<evidence type="ECO:0000313" key="4">
    <source>
        <dbReference type="Proteomes" id="UP001190700"/>
    </source>
</evidence>
<dbReference type="SUPFAM" id="SSF56112">
    <property type="entry name" value="Protein kinase-like (PK-like)"/>
    <property type="match status" value="1"/>
</dbReference>
<evidence type="ECO:0000313" key="3">
    <source>
        <dbReference type="EMBL" id="KAK3265803.1"/>
    </source>
</evidence>
<organism evidence="3 4">
    <name type="scientific">Cymbomonas tetramitiformis</name>
    <dbReference type="NCBI Taxonomy" id="36881"/>
    <lineage>
        <taxon>Eukaryota</taxon>
        <taxon>Viridiplantae</taxon>
        <taxon>Chlorophyta</taxon>
        <taxon>Pyramimonadophyceae</taxon>
        <taxon>Pyramimonadales</taxon>
        <taxon>Pyramimonadaceae</taxon>
        <taxon>Cymbomonas</taxon>
    </lineage>
</organism>
<evidence type="ECO:0000259" key="2">
    <source>
        <dbReference type="Pfam" id="PF22215"/>
    </source>
</evidence>
<dbReference type="InterPro" id="IPR011009">
    <property type="entry name" value="Kinase-like_dom_sf"/>
</dbReference>
<accession>A0AAE0KYT9</accession>
<dbReference type="EMBL" id="LGRX02013696">
    <property type="protein sequence ID" value="KAK3265803.1"/>
    <property type="molecule type" value="Genomic_DNA"/>
</dbReference>
<evidence type="ECO:0000256" key="1">
    <source>
        <dbReference type="SAM" id="MobiDB-lite"/>
    </source>
</evidence>
<dbReference type="InterPro" id="IPR036537">
    <property type="entry name" value="Adaptor_Cbl_N_dom_sf"/>
</dbReference>
<dbReference type="Proteomes" id="UP001190700">
    <property type="component" value="Unassembled WGS sequence"/>
</dbReference>
<protein>
    <recommendedName>
        <fullName evidence="2">Mixed lineage kinase domain-containing protein</fullName>
    </recommendedName>
</protein>
<dbReference type="Gene3D" id="1.20.930.20">
    <property type="entry name" value="Adaptor protein Cbl, N-terminal domain"/>
    <property type="match status" value="1"/>
</dbReference>
<dbReference type="AlphaFoldDB" id="A0AAE0KYT9"/>
<comment type="caution">
    <text evidence="3">The sequence shown here is derived from an EMBL/GenBank/DDBJ whole genome shotgun (WGS) entry which is preliminary data.</text>
</comment>
<dbReference type="InterPro" id="IPR059179">
    <property type="entry name" value="MLKL-like_MCAfunc"/>
</dbReference>
<dbReference type="CDD" id="cd21037">
    <property type="entry name" value="MLKL_NTD"/>
    <property type="match status" value="1"/>
</dbReference>
<proteinExistence type="predicted"/>
<name>A0AAE0KYT9_9CHLO</name>
<dbReference type="InterPro" id="IPR054000">
    <property type="entry name" value="MLKL_N"/>
</dbReference>
<dbReference type="Gene3D" id="3.30.200.20">
    <property type="entry name" value="Phosphorylase Kinase, domain 1"/>
    <property type="match status" value="1"/>
</dbReference>
<feature type="region of interest" description="Disordered" evidence="1">
    <location>
        <begin position="297"/>
        <end position="317"/>
    </location>
</feature>
<feature type="domain" description="Mixed lineage kinase" evidence="2">
    <location>
        <begin position="54"/>
        <end position="208"/>
    </location>
</feature>
<dbReference type="Pfam" id="PF22215">
    <property type="entry name" value="MLKL_N"/>
    <property type="match status" value="1"/>
</dbReference>
<sequence length="379" mass="41601">MDVQMALDHAEGLHGQQQSSGAQLPSEFVSGFVPAAQLAGLVLGSAMSSFAVLKSVAHIAQEIYALHRCVKANHRVCSRLAERALSLQSAMSRFAARLHEAGPATKQLNEDNYRSLNTQLLRVLQAMERAHDLIQAWGGAKYTFFSKLKRALLSRHFHEEFVECNQQLSECLDDLRGDAVLQMFVSQISLPDSSSWQGEDHNDSYTDMQAVPAAIAAMAESQTELHSSLSSVHLNMHELKTGLEAHGVTTASLEKGFAQLELKLDKIESKLDLNASHVSQNLDDMKSELNKLRSFLQQSNSDGNTGGGGPRASKGQFLKDKMPSLSIPFMELRLMGEVGSGGFGTVFRGSWQGNEIAYKHILIDTSNKKSTERQVCRNS</sequence>
<dbReference type="GO" id="GO:0007166">
    <property type="term" value="P:cell surface receptor signaling pathway"/>
    <property type="evidence" value="ECO:0007669"/>
    <property type="project" value="InterPro"/>
</dbReference>
<gene>
    <name evidence="3" type="ORF">CYMTET_25545</name>
</gene>